<dbReference type="EMBL" id="CCKQ01003514">
    <property type="protein sequence ID" value="CDW74634.1"/>
    <property type="molecule type" value="Genomic_DNA"/>
</dbReference>
<dbReference type="InParanoid" id="A0A078A1H6"/>
<organism evidence="1 2">
    <name type="scientific">Stylonychia lemnae</name>
    <name type="common">Ciliate</name>
    <dbReference type="NCBI Taxonomy" id="5949"/>
    <lineage>
        <taxon>Eukaryota</taxon>
        <taxon>Sar</taxon>
        <taxon>Alveolata</taxon>
        <taxon>Ciliophora</taxon>
        <taxon>Intramacronucleata</taxon>
        <taxon>Spirotrichea</taxon>
        <taxon>Stichotrichia</taxon>
        <taxon>Sporadotrichida</taxon>
        <taxon>Oxytrichidae</taxon>
        <taxon>Stylonychinae</taxon>
        <taxon>Stylonychia</taxon>
    </lineage>
</organism>
<evidence type="ECO:0000313" key="1">
    <source>
        <dbReference type="EMBL" id="CDW74634.1"/>
    </source>
</evidence>
<proteinExistence type="predicted"/>
<dbReference type="OrthoDB" id="10657707at2759"/>
<accession>A0A078A1H6</accession>
<dbReference type="AlphaFoldDB" id="A0A078A1H6"/>
<reference evidence="1 2" key="1">
    <citation type="submission" date="2014-06" db="EMBL/GenBank/DDBJ databases">
        <authorList>
            <person name="Swart Estienne"/>
        </authorList>
    </citation>
    <scope>NUCLEOTIDE SEQUENCE [LARGE SCALE GENOMIC DNA]</scope>
    <source>
        <strain evidence="1 2">130c</strain>
    </source>
</reference>
<keyword evidence="2" id="KW-1185">Reference proteome</keyword>
<name>A0A078A1H6_STYLE</name>
<evidence type="ECO:0000313" key="2">
    <source>
        <dbReference type="Proteomes" id="UP000039865"/>
    </source>
</evidence>
<dbReference type="Proteomes" id="UP000039865">
    <property type="component" value="Unassembled WGS sequence"/>
</dbReference>
<sequence>MSSGFAQKAVLQQLNEKIKYQIREKKKKEEALNWNNIEPKEQIQIPTELLENYQQTNVINLTNQNLNEDCNFGFQKIIQLGFKYLENLLSMNEFTQLEPQITNVDRPLIWVEKGSLEYQLFQQRLLDNQLERQNKKFVCVACWAFININEKNQHLEHKELIFNPFSIRDESSFLQLAADYGKINGSRVAILNNKCIFAEGTIGVDEGASQYSVICTDQQNPQRDNDNQPLQMIEPYPQQQMAAFSYKQALASPMKNPLLEFDNDIYEDAGSDIEETLRKAKRQQNLELRRSFFMPGYEKEEFGGPFGILGKEDQLSVKLGDSVAQDILYMAKRSKALRKEVLQMKEVIDVLYDLQYNNQEPKNIVKRIKVQQKQQQERFKIYQQKQQEVQDLRKKMKS</sequence>
<gene>
    <name evidence="1" type="primary">Contig19238.g20400</name>
    <name evidence="1" type="ORF">STYLEM_3616</name>
</gene>
<protein>
    <submittedName>
        <fullName evidence="1">Uncharacterized protein</fullName>
    </submittedName>
</protein>